<evidence type="ECO:0000256" key="5">
    <source>
        <dbReference type="ARBA" id="ARBA00012388"/>
    </source>
</evidence>
<evidence type="ECO:0000256" key="12">
    <source>
        <dbReference type="ARBA" id="ARBA00023242"/>
    </source>
</evidence>
<dbReference type="InterPro" id="IPR011068">
    <property type="entry name" value="NuclTrfase_I-like_C"/>
</dbReference>
<evidence type="ECO:0000256" key="1">
    <source>
        <dbReference type="ARBA" id="ARBA00001936"/>
    </source>
</evidence>
<dbReference type="PANTHER" id="PTHR10682:SF10">
    <property type="entry name" value="POLYNUCLEOTIDE ADENYLYLTRANSFERASE"/>
    <property type="match status" value="1"/>
</dbReference>
<evidence type="ECO:0000256" key="10">
    <source>
        <dbReference type="ARBA" id="ARBA00022840"/>
    </source>
</evidence>
<evidence type="ECO:0000256" key="8">
    <source>
        <dbReference type="ARBA" id="ARBA00022723"/>
    </source>
</evidence>
<keyword evidence="7" id="KW-0808">Transferase</keyword>
<evidence type="ECO:0000256" key="7">
    <source>
        <dbReference type="ARBA" id="ARBA00022679"/>
    </source>
</evidence>
<protein>
    <recommendedName>
        <fullName evidence="5">polynucleotide adenylyltransferase</fullName>
        <ecNumber evidence="5">2.7.7.19</ecNumber>
    </recommendedName>
</protein>
<dbReference type="GO" id="GO:0003723">
    <property type="term" value="F:RNA binding"/>
    <property type="evidence" value="ECO:0007669"/>
    <property type="project" value="InterPro"/>
</dbReference>
<feature type="region of interest" description="Disordered" evidence="13">
    <location>
        <begin position="92"/>
        <end position="111"/>
    </location>
</feature>
<reference evidence="17" key="1">
    <citation type="submission" date="2021-01" db="EMBL/GenBank/DDBJ databases">
        <authorList>
            <person name="Corre E."/>
            <person name="Pelletier E."/>
            <person name="Niang G."/>
            <person name="Scheremetjew M."/>
            <person name="Finn R."/>
            <person name="Kale V."/>
            <person name="Holt S."/>
            <person name="Cochrane G."/>
            <person name="Meng A."/>
            <person name="Brown T."/>
            <person name="Cohen L."/>
        </authorList>
    </citation>
    <scope>NUCLEOTIDE SEQUENCE</scope>
    <source>
        <strain evidence="17">CCMP127</strain>
    </source>
</reference>
<accession>A0A7S3LA44</accession>
<evidence type="ECO:0000256" key="2">
    <source>
        <dbReference type="ARBA" id="ARBA00001946"/>
    </source>
</evidence>
<evidence type="ECO:0000259" key="15">
    <source>
        <dbReference type="Pfam" id="PF04928"/>
    </source>
</evidence>
<feature type="region of interest" description="Disordered" evidence="13">
    <location>
        <begin position="1"/>
        <end position="51"/>
    </location>
</feature>
<proteinExistence type="inferred from homology"/>
<feature type="compositionally biased region" description="Low complexity" evidence="13">
    <location>
        <begin position="38"/>
        <end position="49"/>
    </location>
</feature>
<feature type="region of interest" description="Disordered" evidence="13">
    <location>
        <begin position="621"/>
        <end position="647"/>
    </location>
</feature>
<dbReference type="InterPro" id="IPR048840">
    <property type="entry name" value="PolA_pol_NTPase"/>
</dbReference>
<dbReference type="SUPFAM" id="SSF55003">
    <property type="entry name" value="PAP/Archaeal CCA-adding enzyme, C-terminal domain"/>
    <property type="match status" value="1"/>
</dbReference>
<keyword evidence="10" id="KW-0067">ATP-binding</keyword>
<evidence type="ECO:0000256" key="4">
    <source>
        <dbReference type="ARBA" id="ARBA00010912"/>
    </source>
</evidence>
<feature type="domain" description="Poly(A) polymerase nucleotidyltransferase" evidence="16">
    <location>
        <begin position="106"/>
        <end position="199"/>
    </location>
</feature>
<dbReference type="Pfam" id="PF20750">
    <property type="entry name" value="PAP_NTPase"/>
    <property type="match status" value="1"/>
</dbReference>
<keyword evidence="9" id="KW-0547">Nucleotide-binding</keyword>
<dbReference type="Pfam" id="PF04928">
    <property type="entry name" value="PAP_central"/>
    <property type="match status" value="1"/>
</dbReference>
<dbReference type="SUPFAM" id="SSF81631">
    <property type="entry name" value="PAP/OAS1 substrate-binding domain"/>
    <property type="match status" value="1"/>
</dbReference>
<feature type="transmembrane region" description="Helical" evidence="14">
    <location>
        <begin position="286"/>
        <end position="306"/>
    </location>
</feature>
<evidence type="ECO:0000256" key="6">
    <source>
        <dbReference type="ARBA" id="ARBA00022664"/>
    </source>
</evidence>
<organism evidence="17">
    <name type="scientific">Amphora coffeiformis</name>
    <dbReference type="NCBI Taxonomy" id="265554"/>
    <lineage>
        <taxon>Eukaryota</taxon>
        <taxon>Sar</taxon>
        <taxon>Stramenopiles</taxon>
        <taxon>Ochrophyta</taxon>
        <taxon>Bacillariophyta</taxon>
        <taxon>Bacillariophyceae</taxon>
        <taxon>Bacillariophycidae</taxon>
        <taxon>Thalassiophysales</taxon>
        <taxon>Catenulaceae</taxon>
        <taxon>Amphora</taxon>
    </lineage>
</organism>
<dbReference type="GO" id="GO:0006397">
    <property type="term" value="P:mRNA processing"/>
    <property type="evidence" value="ECO:0007669"/>
    <property type="project" value="UniProtKB-KW"/>
</dbReference>
<dbReference type="Gene3D" id="3.30.70.590">
    <property type="entry name" value="Poly(A) polymerase predicted RNA binding domain"/>
    <property type="match status" value="1"/>
</dbReference>
<sequence>MSKQTTNSQPQSPSSSSSRSRKGGHGKTKKSQPRRHPQQQQEQRIQQRPSFNFNLQPLEKLLRQFDHSQIEDSSRLQVIEYLESGLGRWAGTLDKSSSSRPEHVNSKSGRAANPWQKALPAIVTFGSYRLGVSMEESDLDLLVVAPSHISRGEFFTSWVAFLKNLPNIQCVFPIPEAYTPVLRFEMNRISIDMLFVSLKDDSRLKVFQHRRVLGPTPPASEGPILRTPKRREYQIEDVDLQGQDEAGLRSLNGARVCQLLLKAVPNLDNYQMALRAVKKWAVRKGIYSNVLGFLGGVNCAILLAYICKHPQNKKATPAELLVEFFRVFAQWPFPVPVALDEIQLEPPKGVPPMAVWNPVSPFLTPAERRRYAGELMPILTPAYPSMNSAYNVGRAQRDRIVAEFREAWCALQRSDFEQIFRPFDVFVQGENFVQVSIRAENRNDFVVWFRWVESRLRFMMNNLETELIHTTPQSRFYYHAYDEEGDFVGLGSSPSPKAPHEALFFIALNANAPNIDLEANTRHLVSGFVHQVNHWNKRNPDTMTVALSHVKASDLPTCCFQALAGDDEELTTSASSSSIHPHRYLVDCDSHYLSGKITPQTSQGSADDDSLASECSGFATAHDSSSLSGSGSVKKGSRPNAWAVPLV</sequence>
<dbReference type="GO" id="GO:0005634">
    <property type="term" value="C:nucleus"/>
    <property type="evidence" value="ECO:0007669"/>
    <property type="project" value="UniProtKB-SubCell"/>
</dbReference>
<keyword evidence="14" id="KW-0812">Transmembrane</keyword>
<comment type="subcellular location">
    <subcellularLocation>
        <location evidence="3">Nucleus</location>
    </subcellularLocation>
</comment>
<feature type="compositionally biased region" description="Basic residues" evidence="13">
    <location>
        <begin position="19"/>
        <end position="37"/>
    </location>
</feature>
<name>A0A7S3LA44_9STRA</name>
<evidence type="ECO:0000256" key="13">
    <source>
        <dbReference type="SAM" id="MobiDB-lite"/>
    </source>
</evidence>
<evidence type="ECO:0000259" key="16">
    <source>
        <dbReference type="Pfam" id="PF20750"/>
    </source>
</evidence>
<dbReference type="SUPFAM" id="SSF81301">
    <property type="entry name" value="Nucleotidyltransferase"/>
    <property type="match status" value="1"/>
</dbReference>
<dbReference type="GO" id="GO:0031123">
    <property type="term" value="P:RNA 3'-end processing"/>
    <property type="evidence" value="ECO:0007669"/>
    <property type="project" value="InterPro"/>
</dbReference>
<keyword evidence="8" id="KW-0479">Metal-binding</keyword>
<dbReference type="EC" id="2.7.7.19" evidence="5"/>
<keyword evidence="6" id="KW-0507">mRNA processing</keyword>
<dbReference type="Gene3D" id="1.10.1410.10">
    <property type="match status" value="1"/>
</dbReference>
<keyword evidence="14" id="KW-1133">Transmembrane helix</keyword>
<dbReference type="GO" id="GO:0005524">
    <property type="term" value="F:ATP binding"/>
    <property type="evidence" value="ECO:0007669"/>
    <property type="project" value="UniProtKB-KW"/>
</dbReference>
<dbReference type="GO" id="GO:1990817">
    <property type="term" value="F:poly(A) RNA polymerase activity"/>
    <property type="evidence" value="ECO:0007669"/>
    <property type="project" value="UniProtKB-EC"/>
</dbReference>
<comment type="cofactor">
    <cofactor evidence="1">
        <name>Mn(2+)</name>
        <dbReference type="ChEBI" id="CHEBI:29035"/>
    </cofactor>
</comment>
<dbReference type="AlphaFoldDB" id="A0A7S3LA44"/>
<evidence type="ECO:0000256" key="14">
    <source>
        <dbReference type="SAM" id="Phobius"/>
    </source>
</evidence>
<feature type="compositionally biased region" description="Low complexity" evidence="13">
    <location>
        <begin position="624"/>
        <end position="634"/>
    </location>
</feature>
<keyword evidence="11" id="KW-0460">Magnesium</keyword>
<dbReference type="PANTHER" id="PTHR10682">
    <property type="entry name" value="POLY A POLYMERASE"/>
    <property type="match status" value="1"/>
</dbReference>
<evidence type="ECO:0000256" key="11">
    <source>
        <dbReference type="ARBA" id="ARBA00022842"/>
    </source>
</evidence>
<dbReference type="Gene3D" id="3.30.460.10">
    <property type="entry name" value="Beta Polymerase, domain 2"/>
    <property type="match status" value="1"/>
</dbReference>
<evidence type="ECO:0000256" key="9">
    <source>
        <dbReference type="ARBA" id="ARBA00022741"/>
    </source>
</evidence>
<comment type="similarity">
    <text evidence="4">Belongs to the poly(A) polymerase family.</text>
</comment>
<evidence type="ECO:0000256" key="3">
    <source>
        <dbReference type="ARBA" id="ARBA00004123"/>
    </source>
</evidence>
<feature type="compositionally biased region" description="Low complexity" evidence="13">
    <location>
        <begin position="1"/>
        <end position="18"/>
    </location>
</feature>
<evidence type="ECO:0000313" key="17">
    <source>
        <dbReference type="EMBL" id="CAE0412529.1"/>
    </source>
</evidence>
<keyword evidence="14" id="KW-0472">Membrane</keyword>
<dbReference type="InterPro" id="IPR043519">
    <property type="entry name" value="NT_sf"/>
</dbReference>
<dbReference type="CDD" id="cd05402">
    <property type="entry name" value="NT_PAP_TUTase"/>
    <property type="match status" value="1"/>
</dbReference>
<dbReference type="InterPro" id="IPR007012">
    <property type="entry name" value="PolA_pol_cen_dom"/>
</dbReference>
<feature type="domain" description="Poly(A) polymerase central" evidence="15">
    <location>
        <begin position="270"/>
        <end position="410"/>
    </location>
</feature>
<dbReference type="GO" id="GO:0046872">
    <property type="term" value="F:metal ion binding"/>
    <property type="evidence" value="ECO:0007669"/>
    <property type="project" value="UniProtKB-KW"/>
</dbReference>
<dbReference type="EMBL" id="HBIM01011907">
    <property type="protein sequence ID" value="CAE0412529.1"/>
    <property type="molecule type" value="Transcribed_RNA"/>
</dbReference>
<comment type="cofactor">
    <cofactor evidence="2">
        <name>Mg(2+)</name>
        <dbReference type="ChEBI" id="CHEBI:18420"/>
    </cofactor>
</comment>
<keyword evidence="12" id="KW-0539">Nucleus</keyword>
<gene>
    <name evidence="17" type="ORF">ACOF00016_LOCUS9792</name>
</gene>